<dbReference type="GeneID" id="30680890"/>
<keyword evidence="2" id="KW-1185">Reference proteome</keyword>
<proteinExistence type="predicted"/>
<organism evidence="1 2">
    <name type="scientific">Ignicoccus islandicus DSM 13165</name>
    <dbReference type="NCBI Taxonomy" id="940295"/>
    <lineage>
        <taxon>Archaea</taxon>
        <taxon>Thermoproteota</taxon>
        <taxon>Thermoprotei</taxon>
        <taxon>Desulfurococcales</taxon>
        <taxon>Desulfurococcaceae</taxon>
        <taxon>Ignicoccus</taxon>
    </lineage>
</organism>
<dbReference type="AlphaFoldDB" id="A0A0U3F5D5"/>
<dbReference type="STRING" id="940295.EYM_07585"/>
<gene>
    <name evidence="1" type="ORF">EYM_07585</name>
</gene>
<reference evidence="1 2" key="1">
    <citation type="submission" date="2013-11" db="EMBL/GenBank/DDBJ databases">
        <title>Comparative genomics of Ignicoccus.</title>
        <authorList>
            <person name="Podar M."/>
        </authorList>
    </citation>
    <scope>NUCLEOTIDE SEQUENCE [LARGE SCALE GENOMIC DNA]</scope>
    <source>
        <strain evidence="1 2">DSM 13165</strain>
    </source>
</reference>
<dbReference type="Proteomes" id="UP000060778">
    <property type="component" value="Chromosome"/>
</dbReference>
<dbReference type="KEGG" id="iis:EYM_07585"/>
<dbReference type="EMBL" id="CP006867">
    <property type="protein sequence ID" value="ALU12789.1"/>
    <property type="molecule type" value="Genomic_DNA"/>
</dbReference>
<sequence length="229" mass="26374">MITLIEFLKVLIQYALLISLPLSYNLTHLDNYIDVHHITEYSNYIVNDCKISILRLSPGRYIIPQAKITIFVSPQMLASQKSFLLSSLQKLLQNKYEVYLVKLRCPDYPHLNDLQLRKFFNGILKSQICYGWGPEAYYCDYVDSIIKIRDSPMGSYELFLNSTLLDSSKGSQLAIKYLIKSGKLKSLGVSRWIYVNHRTYAIGSQVTPSLLDGNVDEIFRLADKWLSTK</sequence>
<name>A0A0U3F5D5_9CREN</name>
<evidence type="ECO:0000313" key="2">
    <source>
        <dbReference type="Proteomes" id="UP000060778"/>
    </source>
</evidence>
<accession>A0A0U3F5D5</accession>
<evidence type="ECO:0000313" key="1">
    <source>
        <dbReference type="EMBL" id="ALU12789.1"/>
    </source>
</evidence>
<dbReference type="RefSeq" id="WP_075050472.1">
    <property type="nucleotide sequence ID" value="NZ_CP006867.1"/>
</dbReference>
<protein>
    <submittedName>
        <fullName evidence="1">Uncharacterized protein</fullName>
    </submittedName>
</protein>